<evidence type="ECO:0000313" key="14">
    <source>
        <dbReference type="Proteomes" id="UP000054107"/>
    </source>
</evidence>
<evidence type="ECO:0000256" key="7">
    <source>
        <dbReference type="ARBA" id="ARBA00022958"/>
    </source>
</evidence>
<dbReference type="FunFam" id="3.40.50.920:FF:000001">
    <property type="entry name" value="Pyruvate dehydrogenase E1 beta subunit"/>
    <property type="match status" value="1"/>
</dbReference>
<dbReference type="GO" id="GO:0005739">
    <property type="term" value="C:mitochondrion"/>
    <property type="evidence" value="ECO:0007669"/>
    <property type="project" value="UniProtKB-SubCell"/>
</dbReference>
<dbReference type="InterPro" id="IPR043154">
    <property type="entry name" value="Sec-1-like_dom1"/>
</dbReference>
<dbReference type="Gene3D" id="3.40.50.970">
    <property type="match status" value="1"/>
</dbReference>
<dbReference type="NCBIfam" id="NF008854">
    <property type="entry name" value="PRK11892.1"/>
    <property type="match status" value="1"/>
</dbReference>
<evidence type="ECO:0000259" key="12">
    <source>
        <dbReference type="SMART" id="SM00861"/>
    </source>
</evidence>
<dbReference type="InterPro" id="IPR043127">
    <property type="entry name" value="Sec-1-like_dom3a"/>
</dbReference>
<dbReference type="PANTHER" id="PTHR11624:SF96">
    <property type="entry name" value="PYRUVATE DEHYDROGENASE E1 COMPONENT SUBUNIT BETA, MITOCHONDRIAL"/>
    <property type="match status" value="1"/>
</dbReference>
<evidence type="ECO:0000313" key="13">
    <source>
        <dbReference type="EMBL" id="CEP16434.1"/>
    </source>
</evidence>
<evidence type="ECO:0000256" key="8">
    <source>
        <dbReference type="ARBA" id="ARBA00023002"/>
    </source>
</evidence>
<evidence type="ECO:0000256" key="9">
    <source>
        <dbReference type="ARBA" id="ARBA00023052"/>
    </source>
</evidence>
<reference evidence="13 14" key="1">
    <citation type="submission" date="2014-09" db="EMBL/GenBank/DDBJ databases">
        <authorList>
            <person name="Ellenberger Sabrina"/>
        </authorList>
    </citation>
    <scope>NUCLEOTIDE SEQUENCE [LARGE SCALE GENOMIC DNA]</scope>
    <source>
        <strain evidence="13 14">CBS 412.66</strain>
    </source>
</reference>
<dbReference type="InterPro" id="IPR027110">
    <property type="entry name" value="PDHB_mito-type"/>
</dbReference>
<dbReference type="InterPro" id="IPR036045">
    <property type="entry name" value="Sec1-like_sf"/>
</dbReference>
<dbReference type="NCBIfam" id="NF006667">
    <property type="entry name" value="PRK09212.1"/>
    <property type="match status" value="1"/>
</dbReference>
<dbReference type="EC" id="1.2.4.1" evidence="4"/>
<evidence type="ECO:0000256" key="5">
    <source>
        <dbReference type="ARBA" id="ARBA00022723"/>
    </source>
</evidence>
<dbReference type="AlphaFoldDB" id="A0A0B7NND5"/>
<keyword evidence="11" id="KW-0670">Pyruvate</keyword>
<comment type="cofactor">
    <cofactor evidence="1">
        <name>thiamine diphosphate</name>
        <dbReference type="ChEBI" id="CHEBI:58937"/>
    </cofactor>
</comment>
<dbReference type="InterPro" id="IPR005475">
    <property type="entry name" value="Transketolase-like_Pyr-bd"/>
</dbReference>
<dbReference type="SUPFAM" id="SSF52922">
    <property type="entry name" value="TK C-terminal domain-like"/>
    <property type="match status" value="1"/>
</dbReference>
<evidence type="ECO:0000256" key="1">
    <source>
        <dbReference type="ARBA" id="ARBA00001964"/>
    </source>
</evidence>
<dbReference type="GO" id="GO:0004739">
    <property type="term" value="F:pyruvate dehydrogenase (acetyl-transferring) activity"/>
    <property type="evidence" value="ECO:0007669"/>
    <property type="project" value="UniProtKB-EC"/>
</dbReference>
<dbReference type="SMART" id="SM00861">
    <property type="entry name" value="Transket_pyr"/>
    <property type="match status" value="1"/>
</dbReference>
<keyword evidence="10" id="KW-0496">Mitochondrion</keyword>
<proteinExistence type="inferred from homology"/>
<sequence length="1040" mass="115466">MIGIDEILKKRFLELIKTVNPTGRWKLVVVDSLSAKILNSACKMYDILEENVTLVENIEKPRQPYPSYEAIYILKPCIESCSRLVDDFSRKEGKMYAAAHVHFINALDNRTFEEFTRLLNAANAANDIRSLKEMYVDFLDDQRKFPGLFGFDTSPGSEEFKKQLDEIAKKVPEPKKTIFTLSPTTEIYHRPLDIKGTINRRIPEELAKLVQTELDNFCATNPEFPPPRDPPLPSGTLIILDRTIDPISPFLHEFTYQAMIADLLEVEEIPAGLKYEYKYTQEDGTTKDQEVTLVEQDPLYTNIRNMHIANTTEKLINDFNAFINENKISGAGGPATAVSLNDMKNMISNLPQFQEMKTRFSAHMTIAGECMEEFTNQNLEEIGLLEQEMACGEPPEGEKPRNLIESLRIILDDPSTTEMIKARLILLWIATSDTVDSTDLEQLLSVARLNQKYKDAIENIKLLGVQLSKSATLQGKKMKKHSKKKVNPQQEVPFDLSRYVPVVKRIMEGHIDGNIDKSLFPNNIRDVKQLHTRKATAETAKEAPKLRVYKTQWHKKSTGANAAIKPPSGPPIIMFIVGGMTYSEIRSAYEIAETFDREVYIGSTHIITPDNFVEDISTLHKGVPAQASIIPPYEGSIHKSNVNAANTYKTLPPRTTSSNANAISLKKMTFLATFNRMAPTAMKRAAAVSMKPTAVSLSQKRFNSSSGTEMTVREALNQAIEEEMIKDDKVYILGEEVAQYNGAYKVTKGLLDKFGPKRVIDTPITEMGFAGIAVGSAFSGLKPICEFMTFNFAMQAIDQIVNSAAKTHYMSGGIVKCPIVFRGPNGAAAGVGAQHSQDFSAWYGSVPGLKVVSPWNSEDAKGLLKAAIRDPNPVVVLENELEYGTSYPMSAEALKDDFVIPIGKAKIEREGKDITIVSHSRTVGFALKAADLLAKNGISAEVINLRSIKPLDTETIFNSIKKTNHIISVENAWAAFGVGSEISAQIMESDAFWHLDAPMSRVTGADVPTPYAGNLEALAFPDENVIAKAARDNLDRKVGF</sequence>
<dbReference type="GO" id="GO:0046872">
    <property type="term" value="F:metal ion binding"/>
    <property type="evidence" value="ECO:0007669"/>
    <property type="project" value="UniProtKB-KW"/>
</dbReference>
<gene>
    <name evidence="13" type="primary">PARPA_10700.1 scaffold 41683</name>
</gene>
<dbReference type="PANTHER" id="PTHR11624">
    <property type="entry name" value="DEHYDROGENASE RELATED"/>
    <property type="match status" value="1"/>
</dbReference>
<dbReference type="Pfam" id="PF02780">
    <property type="entry name" value="Transketolase_C"/>
    <property type="match status" value="1"/>
</dbReference>
<dbReference type="EMBL" id="LN733168">
    <property type="protein sequence ID" value="CEP16434.1"/>
    <property type="molecule type" value="Genomic_DNA"/>
</dbReference>
<dbReference type="Pfam" id="PF00995">
    <property type="entry name" value="Sec1"/>
    <property type="match status" value="1"/>
</dbReference>
<evidence type="ECO:0000256" key="10">
    <source>
        <dbReference type="ARBA" id="ARBA00023128"/>
    </source>
</evidence>
<dbReference type="SUPFAM" id="SSF52518">
    <property type="entry name" value="Thiamin diphosphate-binding fold (THDP-binding)"/>
    <property type="match status" value="1"/>
</dbReference>
<keyword evidence="5" id="KW-0479">Metal-binding</keyword>
<evidence type="ECO:0000256" key="11">
    <source>
        <dbReference type="ARBA" id="ARBA00023317"/>
    </source>
</evidence>
<comment type="subcellular location">
    <subcellularLocation>
        <location evidence="2">Mitochondrion</location>
    </subcellularLocation>
</comment>
<dbReference type="Pfam" id="PF02779">
    <property type="entry name" value="Transket_pyr"/>
    <property type="match status" value="1"/>
</dbReference>
<keyword evidence="7" id="KW-0630">Potassium</keyword>
<dbReference type="InterPro" id="IPR027482">
    <property type="entry name" value="Sec1-like_dom2"/>
</dbReference>
<dbReference type="Proteomes" id="UP000054107">
    <property type="component" value="Unassembled WGS sequence"/>
</dbReference>
<organism evidence="13 14">
    <name type="scientific">Parasitella parasitica</name>
    <dbReference type="NCBI Taxonomy" id="35722"/>
    <lineage>
        <taxon>Eukaryota</taxon>
        <taxon>Fungi</taxon>
        <taxon>Fungi incertae sedis</taxon>
        <taxon>Mucoromycota</taxon>
        <taxon>Mucoromycotina</taxon>
        <taxon>Mucoromycetes</taxon>
        <taxon>Mucorales</taxon>
        <taxon>Mucorineae</taxon>
        <taxon>Mucoraceae</taxon>
        <taxon>Parasitella</taxon>
    </lineage>
</organism>
<keyword evidence="6" id="KW-0809">Transit peptide</keyword>
<keyword evidence="8" id="KW-0560">Oxidoreductase</keyword>
<comment type="similarity">
    <text evidence="3">Belongs to the STXBP/unc-18/SEC1 family.</text>
</comment>
<dbReference type="Gene3D" id="3.90.830.10">
    <property type="entry name" value="Syntaxin Binding Protein 1, Chain A, domain 2"/>
    <property type="match status" value="1"/>
</dbReference>
<dbReference type="OrthoDB" id="2228at2759"/>
<dbReference type="Gene3D" id="1.25.40.60">
    <property type="match status" value="1"/>
</dbReference>
<dbReference type="SUPFAM" id="SSF56815">
    <property type="entry name" value="Sec1/munc18-like (SM) proteins"/>
    <property type="match status" value="1"/>
</dbReference>
<dbReference type="Gene3D" id="3.40.50.1910">
    <property type="match status" value="1"/>
</dbReference>
<keyword evidence="14" id="KW-1185">Reference proteome</keyword>
<dbReference type="InterPro" id="IPR029061">
    <property type="entry name" value="THDP-binding"/>
</dbReference>
<dbReference type="InterPro" id="IPR001619">
    <property type="entry name" value="Sec1-like"/>
</dbReference>
<evidence type="ECO:0000256" key="3">
    <source>
        <dbReference type="ARBA" id="ARBA00009884"/>
    </source>
</evidence>
<dbReference type="Gene3D" id="3.40.50.920">
    <property type="match status" value="1"/>
</dbReference>
<dbReference type="GO" id="GO:0016192">
    <property type="term" value="P:vesicle-mediated transport"/>
    <property type="evidence" value="ECO:0007669"/>
    <property type="project" value="InterPro"/>
</dbReference>
<dbReference type="Gene3D" id="3.40.50.2060">
    <property type="match status" value="1"/>
</dbReference>
<dbReference type="FunFam" id="3.40.50.970:FF:000006">
    <property type="entry name" value="Pyruvate dehydrogenase E1 component subunit beta"/>
    <property type="match status" value="1"/>
</dbReference>
<keyword evidence="9" id="KW-0786">Thiamine pyrophosphate</keyword>
<protein>
    <recommendedName>
        <fullName evidence="4">pyruvate dehydrogenase (acetyl-transferring)</fullName>
        <ecNumber evidence="4">1.2.4.1</ecNumber>
    </recommendedName>
</protein>
<name>A0A0B7NND5_9FUNG</name>
<accession>A0A0B7NND5</accession>
<dbReference type="InterPro" id="IPR009014">
    <property type="entry name" value="Transketo_C/PFOR_II"/>
</dbReference>
<dbReference type="InterPro" id="IPR033248">
    <property type="entry name" value="Transketolase_C"/>
</dbReference>
<dbReference type="STRING" id="35722.A0A0B7NND5"/>
<dbReference type="CDD" id="cd07036">
    <property type="entry name" value="TPP_PYR_E1-PDHc-beta_like"/>
    <property type="match status" value="1"/>
</dbReference>
<evidence type="ECO:0000256" key="6">
    <source>
        <dbReference type="ARBA" id="ARBA00022946"/>
    </source>
</evidence>
<feature type="domain" description="Transketolase-like pyrimidine-binding" evidence="12">
    <location>
        <begin position="710"/>
        <end position="885"/>
    </location>
</feature>
<evidence type="ECO:0000256" key="2">
    <source>
        <dbReference type="ARBA" id="ARBA00004173"/>
    </source>
</evidence>
<evidence type="ECO:0000256" key="4">
    <source>
        <dbReference type="ARBA" id="ARBA00012281"/>
    </source>
</evidence>
<dbReference type="GO" id="GO:0006086">
    <property type="term" value="P:pyruvate decarboxylation to acetyl-CoA"/>
    <property type="evidence" value="ECO:0007669"/>
    <property type="project" value="InterPro"/>
</dbReference>